<proteinExistence type="predicted"/>
<dbReference type="EMBL" id="DAARLW010000015">
    <property type="protein sequence ID" value="HAE2973078.1"/>
    <property type="molecule type" value="Genomic_DNA"/>
</dbReference>
<gene>
    <name evidence="1" type="ORF">G3401_003420</name>
</gene>
<reference evidence="1" key="2">
    <citation type="submission" date="2018-07" db="EMBL/GenBank/DDBJ databases">
        <authorList>
            <consortium name="NCBI Pathogen Detection Project"/>
        </authorList>
    </citation>
    <scope>NUCLEOTIDE SEQUENCE</scope>
    <source>
        <strain evidence="1">09-1991</strain>
    </source>
</reference>
<organism evidence="1">
    <name type="scientific">Salmonella montevideo</name>
    <dbReference type="NCBI Taxonomy" id="115981"/>
    <lineage>
        <taxon>Bacteria</taxon>
        <taxon>Pseudomonadati</taxon>
        <taxon>Pseudomonadota</taxon>
        <taxon>Gammaproteobacteria</taxon>
        <taxon>Enterobacterales</taxon>
        <taxon>Enterobacteriaceae</taxon>
        <taxon>Salmonella</taxon>
    </lineage>
</organism>
<dbReference type="AlphaFoldDB" id="A0A728WZT3"/>
<evidence type="ECO:0000313" key="1">
    <source>
        <dbReference type="EMBL" id="HAE2973078.1"/>
    </source>
</evidence>
<protein>
    <submittedName>
        <fullName evidence="1">Uncharacterized protein</fullName>
    </submittedName>
</protein>
<comment type="caution">
    <text evidence="1">The sequence shown here is derived from an EMBL/GenBank/DDBJ whole genome shotgun (WGS) entry which is preliminary data.</text>
</comment>
<accession>A0A728WZT3</accession>
<reference evidence="1" key="1">
    <citation type="journal article" date="2018" name="Genome Biol.">
        <title>SKESA: strategic k-mer extension for scrupulous assemblies.</title>
        <authorList>
            <person name="Souvorov A."/>
            <person name="Agarwala R."/>
            <person name="Lipman D.J."/>
        </authorList>
    </citation>
    <scope>NUCLEOTIDE SEQUENCE</scope>
    <source>
        <strain evidence="1">09-1991</strain>
    </source>
</reference>
<sequence>MYKHLNISITLCGEEESPECEISLDDVIRSQDVAGRVATLISEGYRKGTFDFHIEDNPMSVAWNCTTSETKLG</sequence>
<name>A0A728WZT3_SALMO</name>